<proteinExistence type="predicted"/>
<name>A0A955KZ81_9BACT</name>
<dbReference type="GO" id="GO:0016787">
    <property type="term" value="F:hydrolase activity"/>
    <property type="evidence" value="ECO:0007669"/>
    <property type="project" value="UniProtKB-KW"/>
</dbReference>
<dbReference type="PANTHER" id="PTHR43798:SF29">
    <property type="entry name" value="AB HYDROLASE-1 DOMAIN-CONTAINING PROTEIN"/>
    <property type="match status" value="1"/>
</dbReference>
<sequence>MSDFKYKGSLFYKFYDAKSSQTLVFLHGFSLDHRMWQPQIEHFSSNYNVLVFDLRGFGKSTIPNQIYSHHDDLFRLIKHLELQQVHLVGLSMGGRVAIDFTLEHPTLVRTLTVLDSSLGGYRSTVDFSIRIDNNIQKAKESWLSHQVFEYTNKTPEISTKLKLMVSDYSGWHWLNDKKYEIAVDNAKGRLNEITCPTKILVGEYDLEYFKNIGQYMHKRIENSEYRLVPDSGHMSNLENAEFVNDVITQIIKS</sequence>
<reference evidence="2" key="1">
    <citation type="submission" date="2020-04" db="EMBL/GenBank/DDBJ databases">
        <authorList>
            <person name="Zhang T."/>
        </authorList>
    </citation>
    <scope>NUCLEOTIDE SEQUENCE</scope>
    <source>
        <strain evidence="2">HKST-UBA15</strain>
    </source>
</reference>
<gene>
    <name evidence="2" type="ORF">KC675_00480</name>
</gene>
<dbReference type="InterPro" id="IPR050266">
    <property type="entry name" value="AB_hydrolase_sf"/>
</dbReference>
<dbReference type="InterPro" id="IPR000073">
    <property type="entry name" value="AB_hydrolase_1"/>
</dbReference>
<protein>
    <submittedName>
        <fullName evidence="2">Alpha/beta hydrolase</fullName>
    </submittedName>
</protein>
<evidence type="ECO:0000313" key="3">
    <source>
        <dbReference type="Proteomes" id="UP000745577"/>
    </source>
</evidence>
<evidence type="ECO:0000259" key="1">
    <source>
        <dbReference type="Pfam" id="PF00561"/>
    </source>
</evidence>
<dbReference type="InterPro" id="IPR029058">
    <property type="entry name" value="AB_hydrolase_fold"/>
</dbReference>
<comment type="caution">
    <text evidence="2">The sequence shown here is derived from an EMBL/GenBank/DDBJ whole genome shotgun (WGS) entry which is preliminary data.</text>
</comment>
<dbReference type="PRINTS" id="PR00111">
    <property type="entry name" value="ABHYDROLASE"/>
</dbReference>
<evidence type="ECO:0000313" key="2">
    <source>
        <dbReference type="EMBL" id="MCA9379637.1"/>
    </source>
</evidence>
<reference evidence="2" key="2">
    <citation type="journal article" date="2021" name="Microbiome">
        <title>Successional dynamics and alternative stable states in a saline activated sludge microbial community over 9 years.</title>
        <authorList>
            <person name="Wang Y."/>
            <person name="Ye J."/>
            <person name="Ju F."/>
            <person name="Liu L."/>
            <person name="Boyd J.A."/>
            <person name="Deng Y."/>
            <person name="Parks D.H."/>
            <person name="Jiang X."/>
            <person name="Yin X."/>
            <person name="Woodcroft B.J."/>
            <person name="Tyson G.W."/>
            <person name="Hugenholtz P."/>
            <person name="Polz M.F."/>
            <person name="Zhang T."/>
        </authorList>
    </citation>
    <scope>NUCLEOTIDE SEQUENCE</scope>
    <source>
        <strain evidence="2">HKST-UBA15</strain>
    </source>
</reference>
<organism evidence="2 3">
    <name type="scientific">Candidatus Dojkabacteria bacterium</name>
    <dbReference type="NCBI Taxonomy" id="2099670"/>
    <lineage>
        <taxon>Bacteria</taxon>
        <taxon>Candidatus Dojkabacteria</taxon>
    </lineage>
</organism>
<feature type="domain" description="AB hydrolase-1" evidence="1">
    <location>
        <begin position="22"/>
        <end position="138"/>
    </location>
</feature>
<dbReference type="AlphaFoldDB" id="A0A955KZ81"/>
<accession>A0A955KZ81</accession>
<dbReference type="Proteomes" id="UP000745577">
    <property type="component" value="Unassembled WGS sequence"/>
</dbReference>
<dbReference type="EMBL" id="JAGQLL010000006">
    <property type="protein sequence ID" value="MCA9379637.1"/>
    <property type="molecule type" value="Genomic_DNA"/>
</dbReference>
<dbReference type="Gene3D" id="3.40.50.1820">
    <property type="entry name" value="alpha/beta hydrolase"/>
    <property type="match status" value="1"/>
</dbReference>
<keyword evidence="2" id="KW-0378">Hydrolase</keyword>
<dbReference type="SUPFAM" id="SSF53474">
    <property type="entry name" value="alpha/beta-Hydrolases"/>
    <property type="match status" value="1"/>
</dbReference>
<dbReference type="Pfam" id="PF00561">
    <property type="entry name" value="Abhydrolase_1"/>
    <property type="match status" value="1"/>
</dbReference>
<dbReference type="PANTHER" id="PTHR43798">
    <property type="entry name" value="MONOACYLGLYCEROL LIPASE"/>
    <property type="match status" value="1"/>
</dbReference>